<sequence length="488" mass="52132">MSIDLPLYRPDPADGRVDMAEFEQAVLPTRSRVNPELWARIWFILFVTAVAYFVHLAELGRTAAGGSQAAYLVVAPVLAGLVAAGYSRAPRGVIDAESDWIAAALLCIGGFAAIILIQHRLPTMAALWHLDNLGLLVWVAACGTVVFSARHVLRMWNVWILGLVLAPAMPFMLVTAQFGGSDTAIAMVSAAIGTIAVYLASRFVSLRVRLAVTLANMVASTATVLLLGGVGLYVTVLIAAGAVPVVVVLALHRITWVRSDPDIATSPLPLPSCRPQSYAVLVVAALVMLCIQLPLSRPEPVADAAPGWVDSSGLTDGESFEFITRFLGPDASLVRYRVTARSDAYDTVVDVMTSPDLGRLQDFSDAVWYPSAVPVNYAPFDAGADAPAGIKSAHSDADAATTSDTPNWDAVTWVWRSGDVYQRVTVLTSQTRNMPAPAPQPLSVRSALIEPALWTLRQQPSDPGAVNPLARADTEAVVDMLLHQHSRA</sequence>
<keyword evidence="3" id="KW-1185">Reference proteome</keyword>
<reference evidence="2 3" key="1">
    <citation type="submission" date="2018-06" db="EMBL/GenBank/DDBJ databases">
        <authorList>
            <consortium name="Pathogen Informatics"/>
            <person name="Doyle S."/>
        </authorList>
    </citation>
    <scope>NUCLEOTIDE SEQUENCE [LARGE SCALE GENOMIC DNA]</scope>
    <source>
        <strain evidence="2 3">NCTC10821</strain>
    </source>
</reference>
<feature type="transmembrane region" description="Helical" evidence="1">
    <location>
        <begin position="156"/>
        <end position="178"/>
    </location>
</feature>
<accession>A0A378TI99</accession>
<evidence type="ECO:0000313" key="3">
    <source>
        <dbReference type="Proteomes" id="UP000254978"/>
    </source>
</evidence>
<dbReference type="EMBL" id="UGQT01000001">
    <property type="protein sequence ID" value="STZ60531.1"/>
    <property type="molecule type" value="Genomic_DNA"/>
</dbReference>
<dbReference type="OrthoDB" id="4723381at2"/>
<protein>
    <recommendedName>
        <fullName evidence="4">Transmembrane protein</fullName>
    </recommendedName>
</protein>
<keyword evidence="1" id="KW-0472">Membrane</keyword>
<keyword evidence="1" id="KW-0812">Transmembrane</keyword>
<gene>
    <name evidence="2" type="ORF">NCTC10821_04071</name>
</gene>
<feature type="transmembrane region" description="Helical" evidence="1">
    <location>
        <begin position="100"/>
        <end position="121"/>
    </location>
</feature>
<keyword evidence="1" id="KW-1133">Transmembrane helix</keyword>
<feature type="transmembrane region" description="Helical" evidence="1">
    <location>
        <begin position="37"/>
        <end position="57"/>
    </location>
</feature>
<evidence type="ECO:0000256" key="1">
    <source>
        <dbReference type="SAM" id="Phobius"/>
    </source>
</evidence>
<evidence type="ECO:0000313" key="2">
    <source>
        <dbReference type="EMBL" id="STZ60531.1"/>
    </source>
</evidence>
<dbReference type="AlphaFoldDB" id="A0A378TI99"/>
<dbReference type="Proteomes" id="UP000254978">
    <property type="component" value="Unassembled WGS sequence"/>
</dbReference>
<feature type="transmembrane region" description="Helical" evidence="1">
    <location>
        <begin position="133"/>
        <end position="149"/>
    </location>
</feature>
<evidence type="ECO:0008006" key="4">
    <source>
        <dbReference type="Google" id="ProtNLM"/>
    </source>
</evidence>
<dbReference type="RefSeq" id="WP_115279662.1">
    <property type="nucleotide sequence ID" value="NZ_AP022600.1"/>
</dbReference>
<feature type="transmembrane region" description="Helical" evidence="1">
    <location>
        <begin position="184"/>
        <end position="201"/>
    </location>
</feature>
<organism evidence="2 3">
    <name type="scientific">Mycolicibacterium tokaiense</name>
    <dbReference type="NCBI Taxonomy" id="39695"/>
    <lineage>
        <taxon>Bacteria</taxon>
        <taxon>Bacillati</taxon>
        <taxon>Actinomycetota</taxon>
        <taxon>Actinomycetes</taxon>
        <taxon>Mycobacteriales</taxon>
        <taxon>Mycobacteriaceae</taxon>
        <taxon>Mycolicibacterium</taxon>
    </lineage>
</organism>
<feature type="transmembrane region" description="Helical" evidence="1">
    <location>
        <begin position="233"/>
        <end position="256"/>
    </location>
</feature>
<name>A0A378TI99_9MYCO</name>
<feature type="transmembrane region" description="Helical" evidence="1">
    <location>
        <begin position="69"/>
        <end position="88"/>
    </location>
</feature>
<proteinExistence type="predicted"/>